<dbReference type="InterPro" id="IPR032831">
    <property type="entry name" value="LptM_cons"/>
</dbReference>
<keyword evidence="3" id="KW-0472">Membrane</keyword>
<evidence type="ECO:0000313" key="9">
    <source>
        <dbReference type="EMBL" id="AJD46676.1"/>
    </source>
</evidence>
<evidence type="ECO:0000256" key="4">
    <source>
        <dbReference type="ARBA" id="ARBA00023139"/>
    </source>
</evidence>
<dbReference type="NCBIfam" id="NF047847">
    <property type="entry name" value="SS_mature_LptM"/>
    <property type="match status" value="1"/>
</dbReference>
<protein>
    <recommendedName>
        <fullName evidence="11">Lipoprotein</fullName>
    </recommendedName>
</protein>
<feature type="region of interest" description="Disordered" evidence="7">
    <location>
        <begin position="29"/>
        <end position="57"/>
    </location>
</feature>
<keyword evidence="5" id="KW-0998">Cell outer membrane</keyword>
<dbReference type="EMBL" id="CP004387">
    <property type="protein sequence ID" value="AJD46676.1"/>
    <property type="molecule type" value="Genomic_DNA"/>
</dbReference>
<comment type="subcellular location">
    <subcellularLocation>
        <location evidence="1">Cell outer membrane</location>
        <topology evidence="1">Lipid-anchor</topology>
    </subcellularLocation>
</comment>
<evidence type="ECO:0000256" key="6">
    <source>
        <dbReference type="ARBA" id="ARBA00023288"/>
    </source>
</evidence>
<organism evidence="9 10">
    <name type="scientific">Isoalcanivorax pacificus W11-5</name>
    <dbReference type="NCBI Taxonomy" id="391936"/>
    <lineage>
        <taxon>Bacteria</taxon>
        <taxon>Pseudomonadati</taxon>
        <taxon>Pseudomonadota</taxon>
        <taxon>Gammaproteobacteria</taxon>
        <taxon>Oceanospirillales</taxon>
        <taxon>Alcanivoracaceae</taxon>
        <taxon>Isoalcanivorax</taxon>
    </lineage>
</organism>
<dbReference type="STRING" id="391936.S7S_01260"/>
<sequence>MKTLLIIGLLCSSLLALNGCGQRGSLYFAEPETPAGQPPATAQDDAGDDRTDNGDDD</sequence>
<keyword evidence="2 8" id="KW-0732">Signal</keyword>
<dbReference type="KEGG" id="apac:S7S_01260"/>
<feature type="signal peptide" evidence="8">
    <location>
        <begin position="1"/>
        <end position="18"/>
    </location>
</feature>
<keyword evidence="6" id="KW-0449">Lipoprotein</keyword>
<keyword evidence="4" id="KW-0564">Palmitate</keyword>
<feature type="chain" id="PRO_5002097604" description="Lipoprotein" evidence="8">
    <location>
        <begin position="19"/>
        <end position="57"/>
    </location>
</feature>
<evidence type="ECO:0000313" key="10">
    <source>
        <dbReference type="Proteomes" id="UP000006764"/>
    </source>
</evidence>
<dbReference type="AlphaFoldDB" id="A0A0B4XHX7"/>
<dbReference type="RefSeq" id="WP_008736199.1">
    <property type="nucleotide sequence ID" value="NZ_CP004387.1"/>
</dbReference>
<evidence type="ECO:0000256" key="3">
    <source>
        <dbReference type="ARBA" id="ARBA00023136"/>
    </source>
</evidence>
<reference evidence="9 10" key="1">
    <citation type="journal article" date="2012" name="J. Bacteriol.">
        <title>Genome sequence of an alkane-degrading bacterium, Alcanivorax pacificus type strain W11-5, isolated from deep sea sediment.</title>
        <authorList>
            <person name="Lai Q."/>
            <person name="Shao Z."/>
        </authorList>
    </citation>
    <scope>NUCLEOTIDE SEQUENCE [LARGE SCALE GENOMIC DNA]</scope>
    <source>
        <strain evidence="9 10">W11-5</strain>
    </source>
</reference>
<name>A0A0B4XHX7_9GAMM</name>
<evidence type="ECO:0000256" key="1">
    <source>
        <dbReference type="ARBA" id="ARBA00004459"/>
    </source>
</evidence>
<feature type="compositionally biased region" description="Basic and acidic residues" evidence="7">
    <location>
        <begin position="48"/>
        <end position="57"/>
    </location>
</feature>
<accession>A0A0B4XHX7</accession>
<dbReference type="Proteomes" id="UP000006764">
    <property type="component" value="Chromosome"/>
</dbReference>
<keyword evidence="10" id="KW-1185">Reference proteome</keyword>
<evidence type="ECO:0000256" key="5">
    <source>
        <dbReference type="ARBA" id="ARBA00023237"/>
    </source>
</evidence>
<evidence type="ECO:0000256" key="2">
    <source>
        <dbReference type="ARBA" id="ARBA00022729"/>
    </source>
</evidence>
<dbReference type="HOGENOM" id="CLU_2986298_0_0_6"/>
<proteinExistence type="predicted"/>
<evidence type="ECO:0008006" key="11">
    <source>
        <dbReference type="Google" id="ProtNLM"/>
    </source>
</evidence>
<gene>
    <name evidence="9" type="ORF">S7S_01260</name>
</gene>
<evidence type="ECO:0000256" key="8">
    <source>
        <dbReference type="SAM" id="SignalP"/>
    </source>
</evidence>
<evidence type="ECO:0000256" key="7">
    <source>
        <dbReference type="SAM" id="MobiDB-lite"/>
    </source>
</evidence>